<dbReference type="EMBL" id="CAJVPT010018451">
    <property type="protein sequence ID" value="CAG8634305.1"/>
    <property type="molecule type" value="Genomic_DNA"/>
</dbReference>
<gene>
    <name evidence="1" type="ORF">ACOLOM_LOCUS7739</name>
</gene>
<reference evidence="1" key="1">
    <citation type="submission" date="2021-06" db="EMBL/GenBank/DDBJ databases">
        <authorList>
            <person name="Kallberg Y."/>
            <person name="Tangrot J."/>
            <person name="Rosling A."/>
        </authorList>
    </citation>
    <scope>NUCLEOTIDE SEQUENCE</scope>
    <source>
        <strain evidence="1">CL356</strain>
    </source>
</reference>
<evidence type="ECO:0000313" key="2">
    <source>
        <dbReference type="Proteomes" id="UP000789525"/>
    </source>
</evidence>
<protein>
    <submittedName>
        <fullName evidence="1">14685_t:CDS:1</fullName>
    </submittedName>
</protein>
<proteinExistence type="predicted"/>
<dbReference type="Proteomes" id="UP000789525">
    <property type="component" value="Unassembled WGS sequence"/>
</dbReference>
<name>A0ACA9N5S3_9GLOM</name>
<keyword evidence="2" id="KW-1185">Reference proteome</keyword>
<comment type="caution">
    <text evidence="1">The sequence shown here is derived from an EMBL/GenBank/DDBJ whole genome shotgun (WGS) entry which is preliminary data.</text>
</comment>
<sequence length="109" mass="12675">MSLIDVVRSSQWKVLVVDEHSKRLLGANLKEADVLSERVTTIDLITTYRAPEPNMEAMYLIMPTTQNVDRVIRDFTDKQTYAGAWLFFTDSMFPALVFQVNHNLFNRDY</sequence>
<organism evidence="1 2">
    <name type="scientific">Acaulospora colombiana</name>
    <dbReference type="NCBI Taxonomy" id="27376"/>
    <lineage>
        <taxon>Eukaryota</taxon>
        <taxon>Fungi</taxon>
        <taxon>Fungi incertae sedis</taxon>
        <taxon>Mucoromycota</taxon>
        <taxon>Glomeromycotina</taxon>
        <taxon>Glomeromycetes</taxon>
        <taxon>Diversisporales</taxon>
        <taxon>Acaulosporaceae</taxon>
        <taxon>Acaulospora</taxon>
    </lineage>
</organism>
<accession>A0ACA9N5S3</accession>
<evidence type="ECO:0000313" key="1">
    <source>
        <dbReference type="EMBL" id="CAG8634305.1"/>
    </source>
</evidence>